<dbReference type="AlphaFoldDB" id="A0A2X1UVR0"/>
<reference evidence="7 8" key="1">
    <citation type="submission" date="2018-06" db="EMBL/GenBank/DDBJ databases">
        <authorList>
            <consortium name="Pathogen Informatics"/>
            <person name="Doyle S."/>
        </authorList>
    </citation>
    <scope>NUCLEOTIDE SEQUENCE [LARGE SCALE GENOMIC DNA]</scope>
    <source>
        <strain evidence="7 8">NCTC11009</strain>
    </source>
</reference>
<dbReference type="Pfam" id="PF04002">
    <property type="entry name" value="RadC"/>
    <property type="match status" value="1"/>
</dbReference>
<dbReference type="PANTHER" id="PTHR30471:SF3">
    <property type="entry name" value="UPF0758 PROTEIN YEES-RELATED"/>
    <property type="match status" value="1"/>
</dbReference>
<sequence>MNPFLKAFNATSNADLKKQLQEDDVLLKRFNDYQSEFEKFNVSLQETPSLRNQVQVEEFFREHNFFTTQKAHLILLNTVLKPVRDYVLDLKKLDEIDKSIAMDIVKTPTPRAAILYTPLTTLDTILKPKVLNKNLSLLGIELLDIAVGNDKHVEVISRYKENIFFSPSSLGELGFKESSIPELDKPLEPFQKLEIYDLKPNYLYGYHDFKHFDAEEKLKGLHIETNKEDIKKILVEQYRGQPYETADILCLDNNGYVYEVDRVNVGSTSSATVDVYGILNRSLDLGAHAFVMVHNHPSGNPTPSEADMILTTTLNKVSSKLDCPIYDHFVVGHHVASFVELSLMKGKETMFENLSLDLDIDDLER</sequence>
<dbReference type="GO" id="GO:0046872">
    <property type="term" value="F:metal ion binding"/>
    <property type="evidence" value="ECO:0007669"/>
    <property type="project" value="UniProtKB-KW"/>
</dbReference>
<dbReference type="EMBL" id="UATH01000001">
    <property type="protein sequence ID" value="SPY08461.1"/>
    <property type="molecule type" value="Genomic_DNA"/>
</dbReference>
<name>A0A2X1UVR0_9BURK</name>
<evidence type="ECO:0000256" key="5">
    <source>
        <dbReference type="ARBA" id="ARBA00023049"/>
    </source>
</evidence>
<dbReference type="RefSeq" id="WP_113062688.1">
    <property type="nucleotide sequence ID" value="NZ_CAMQFR010000011.1"/>
</dbReference>
<dbReference type="InterPro" id="IPR020891">
    <property type="entry name" value="UPF0758_CS"/>
</dbReference>
<evidence type="ECO:0000313" key="7">
    <source>
        <dbReference type="EMBL" id="SPY08461.1"/>
    </source>
</evidence>
<dbReference type="GO" id="GO:0008237">
    <property type="term" value="F:metallopeptidase activity"/>
    <property type="evidence" value="ECO:0007669"/>
    <property type="project" value="UniProtKB-KW"/>
</dbReference>
<dbReference type="GO" id="GO:0006508">
    <property type="term" value="P:proteolysis"/>
    <property type="evidence" value="ECO:0007669"/>
    <property type="project" value="UniProtKB-KW"/>
</dbReference>
<dbReference type="InterPro" id="IPR025657">
    <property type="entry name" value="RadC_JAB"/>
</dbReference>
<dbReference type="SUPFAM" id="SSF102712">
    <property type="entry name" value="JAB1/MPN domain"/>
    <property type="match status" value="1"/>
</dbReference>
<evidence type="ECO:0000256" key="1">
    <source>
        <dbReference type="ARBA" id="ARBA00022670"/>
    </source>
</evidence>
<evidence type="ECO:0000256" key="2">
    <source>
        <dbReference type="ARBA" id="ARBA00022723"/>
    </source>
</evidence>
<organism evidence="7 8">
    <name type="scientific">Oligella urethralis</name>
    <dbReference type="NCBI Taxonomy" id="90245"/>
    <lineage>
        <taxon>Bacteria</taxon>
        <taxon>Pseudomonadati</taxon>
        <taxon>Pseudomonadota</taxon>
        <taxon>Betaproteobacteria</taxon>
        <taxon>Burkholderiales</taxon>
        <taxon>Alcaligenaceae</taxon>
        <taxon>Oligella</taxon>
    </lineage>
</organism>
<keyword evidence="1" id="KW-0645">Protease</keyword>
<gene>
    <name evidence="7" type="primary">ykfG</name>
    <name evidence="7" type="ORF">NCTC11009_01687</name>
</gene>
<evidence type="ECO:0000259" key="6">
    <source>
        <dbReference type="PROSITE" id="PS50249"/>
    </source>
</evidence>
<keyword evidence="2" id="KW-0479">Metal-binding</keyword>
<evidence type="ECO:0000313" key="8">
    <source>
        <dbReference type="Proteomes" id="UP000250242"/>
    </source>
</evidence>
<proteinExistence type="predicted"/>
<keyword evidence="4" id="KW-0862">Zinc</keyword>
<accession>A0A2X1UVR0</accession>
<dbReference type="InterPro" id="IPR037518">
    <property type="entry name" value="MPN"/>
</dbReference>
<keyword evidence="3" id="KW-0378">Hydrolase</keyword>
<dbReference type="PANTHER" id="PTHR30471">
    <property type="entry name" value="DNA REPAIR PROTEIN RADC"/>
    <property type="match status" value="1"/>
</dbReference>
<dbReference type="PROSITE" id="PS50249">
    <property type="entry name" value="MPN"/>
    <property type="match status" value="1"/>
</dbReference>
<dbReference type="InterPro" id="IPR001405">
    <property type="entry name" value="UPF0758"/>
</dbReference>
<protein>
    <submittedName>
        <fullName evidence="7">DNA repair protein RadC</fullName>
    </submittedName>
</protein>
<dbReference type="Proteomes" id="UP000250242">
    <property type="component" value="Unassembled WGS sequence"/>
</dbReference>
<feature type="domain" description="MPN" evidence="6">
    <location>
        <begin position="223"/>
        <end position="346"/>
    </location>
</feature>
<keyword evidence="5" id="KW-0482">Metalloprotease</keyword>
<evidence type="ECO:0000256" key="4">
    <source>
        <dbReference type="ARBA" id="ARBA00022833"/>
    </source>
</evidence>
<dbReference type="Gene3D" id="3.40.140.10">
    <property type="entry name" value="Cytidine Deaminase, domain 2"/>
    <property type="match status" value="1"/>
</dbReference>
<dbReference type="PROSITE" id="PS01302">
    <property type="entry name" value="UPF0758"/>
    <property type="match status" value="1"/>
</dbReference>
<evidence type="ECO:0000256" key="3">
    <source>
        <dbReference type="ARBA" id="ARBA00022801"/>
    </source>
</evidence>